<dbReference type="EMBL" id="JAKUCV010004370">
    <property type="protein sequence ID" value="KAJ4835556.1"/>
    <property type="molecule type" value="Genomic_DNA"/>
</dbReference>
<dbReference type="Pfam" id="PF24544">
    <property type="entry name" value="Ig_TPPC8_2nd"/>
    <property type="match status" value="1"/>
</dbReference>
<evidence type="ECO:0000313" key="2">
    <source>
        <dbReference type="EMBL" id="KAJ4835556.1"/>
    </source>
</evidence>
<dbReference type="InterPro" id="IPR058538">
    <property type="entry name" value="Ig_TPPC8_2nd"/>
</dbReference>
<name>A0A9Q0FQ72_9ROSI</name>
<gene>
    <name evidence="2" type="ORF">Tsubulata_029834</name>
</gene>
<protein>
    <recommendedName>
        <fullName evidence="1">TPPC8 second Ig-like domain-containing protein</fullName>
    </recommendedName>
</protein>
<dbReference type="OrthoDB" id="437922at2759"/>
<accession>A0A9Q0FQ72</accession>
<dbReference type="PANTHER" id="PTHR12975">
    <property type="entry name" value="TRANSPORT PROTEIN TRAPP"/>
    <property type="match status" value="1"/>
</dbReference>
<dbReference type="GO" id="GO:1990072">
    <property type="term" value="C:TRAPPIII protein complex"/>
    <property type="evidence" value="ECO:0007669"/>
    <property type="project" value="TreeGrafter"/>
</dbReference>
<dbReference type="PANTHER" id="PTHR12975:SF6">
    <property type="entry name" value="TRAFFICKING PROTEIN PARTICLE COMPLEX SUBUNIT 8"/>
    <property type="match status" value="1"/>
</dbReference>
<dbReference type="Proteomes" id="UP001141552">
    <property type="component" value="Unassembled WGS sequence"/>
</dbReference>
<sequence length="401" mass="44313">MLTCGNSCVCLMSLRDVVSDSSLFTLSEANFSLGGGETNLVHLMVTPKVEGTLRIVGVRWKLSGSVVGFYNFGSDLVKKQVPKGRRRGKSSPNNALKFIVIKNLPRLEGFIRTLPEKSYAGVLQHLVLELRNRSEFPVKNLRMKINDPRFLSVGNQEDLDVEVPACLEKKHNTEYRSAPSNPKEASNGIFLFPEDISVQGETSLLWPLWLRAAVPGNISVYVVLYYEMGDISGVMRYRTLRMHYNLQVLPSLDVSFKISPCPSRLQEFLVRMDVVNKTSSETFQVNQLSAVGCQWEVSLLQPVEAILSSHSLIAGQAMSCFFKLKVSVQEPPLLVDTFKNCRKSPSTGEKALDLSPSIGSDVKLAPEGGKEAVIDIHNSPLAAFHDSERSQDGVPSQVGNL</sequence>
<comment type="caution">
    <text evidence="2">The sequence shown here is derived from an EMBL/GenBank/DDBJ whole genome shotgun (WGS) entry which is preliminary data.</text>
</comment>
<organism evidence="2 3">
    <name type="scientific">Turnera subulata</name>
    <dbReference type="NCBI Taxonomy" id="218843"/>
    <lineage>
        <taxon>Eukaryota</taxon>
        <taxon>Viridiplantae</taxon>
        <taxon>Streptophyta</taxon>
        <taxon>Embryophyta</taxon>
        <taxon>Tracheophyta</taxon>
        <taxon>Spermatophyta</taxon>
        <taxon>Magnoliopsida</taxon>
        <taxon>eudicotyledons</taxon>
        <taxon>Gunneridae</taxon>
        <taxon>Pentapetalae</taxon>
        <taxon>rosids</taxon>
        <taxon>fabids</taxon>
        <taxon>Malpighiales</taxon>
        <taxon>Passifloraceae</taxon>
        <taxon>Turnera</taxon>
    </lineage>
</organism>
<keyword evidence="3" id="KW-1185">Reference proteome</keyword>
<reference evidence="2" key="2">
    <citation type="journal article" date="2023" name="Plants (Basel)">
        <title>Annotation of the Turnera subulata (Passifloraceae) Draft Genome Reveals the S-Locus Evolved after the Divergence of Turneroideae from Passifloroideae in a Stepwise Manner.</title>
        <authorList>
            <person name="Henning P.M."/>
            <person name="Roalson E.H."/>
            <person name="Mir W."/>
            <person name="McCubbin A.G."/>
            <person name="Shore J.S."/>
        </authorList>
    </citation>
    <scope>NUCLEOTIDE SEQUENCE</scope>
    <source>
        <strain evidence="2">F60SS</strain>
    </source>
</reference>
<dbReference type="AlphaFoldDB" id="A0A9Q0FQ72"/>
<feature type="domain" description="TPPC8 second Ig-like" evidence="1">
    <location>
        <begin position="123"/>
        <end position="240"/>
    </location>
</feature>
<reference evidence="2" key="1">
    <citation type="submission" date="2022-02" db="EMBL/GenBank/DDBJ databases">
        <authorList>
            <person name="Henning P.M."/>
            <person name="McCubbin A.G."/>
            <person name="Shore J.S."/>
        </authorList>
    </citation>
    <scope>NUCLEOTIDE SEQUENCE</scope>
    <source>
        <strain evidence="2">F60SS</strain>
        <tissue evidence="2">Leaves</tissue>
    </source>
</reference>
<evidence type="ECO:0000259" key="1">
    <source>
        <dbReference type="Pfam" id="PF24544"/>
    </source>
</evidence>
<dbReference type="InterPro" id="IPR024420">
    <property type="entry name" value="TRAPP_III_complex_Trs85"/>
</dbReference>
<evidence type="ECO:0000313" key="3">
    <source>
        <dbReference type="Proteomes" id="UP001141552"/>
    </source>
</evidence>
<proteinExistence type="predicted"/>